<dbReference type="GO" id="GO:0033553">
    <property type="term" value="C:rDNA heterochromatin"/>
    <property type="evidence" value="ECO:0007669"/>
    <property type="project" value="TreeGrafter"/>
</dbReference>
<dbReference type="InterPro" id="IPR031915">
    <property type="entry name" value="Clr2_N"/>
</dbReference>
<evidence type="ECO:0000313" key="2">
    <source>
        <dbReference type="EMBL" id="CAG8448624.1"/>
    </source>
</evidence>
<dbReference type="InterPro" id="IPR038986">
    <property type="entry name" value="Clr2"/>
</dbReference>
<dbReference type="EMBL" id="CAJVPK010000100">
    <property type="protein sequence ID" value="CAG8448624.1"/>
    <property type="molecule type" value="Genomic_DNA"/>
</dbReference>
<comment type="caution">
    <text evidence="2">The sequence shown here is derived from an EMBL/GenBank/DDBJ whole genome shotgun (WGS) entry which is preliminary data.</text>
</comment>
<organism evidence="2 3">
    <name type="scientific">Diversispora eburnea</name>
    <dbReference type="NCBI Taxonomy" id="1213867"/>
    <lineage>
        <taxon>Eukaryota</taxon>
        <taxon>Fungi</taxon>
        <taxon>Fungi incertae sedis</taxon>
        <taxon>Mucoromycota</taxon>
        <taxon>Glomeromycotina</taxon>
        <taxon>Glomeromycetes</taxon>
        <taxon>Diversisporales</taxon>
        <taxon>Diversisporaceae</taxon>
        <taxon>Diversispora</taxon>
    </lineage>
</organism>
<dbReference type="PANTHER" id="PTHR38046:SF1">
    <property type="entry name" value="CRYPTIC LOCI REGULATOR 2"/>
    <property type="match status" value="1"/>
</dbReference>
<dbReference type="Proteomes" id="UP000789706">
    <property type="component" value="Unassembled WGS sequence"/>
</dbReference>
<proteinExistence type="predicted"/>
<dbReference type="Pfam" id="PF16761">
    <property type="entry name" value="Clr2_transil"/>
    <property type="match status" value="1"/>
</dbReference>
<dbReference type="OrthoDB" id="2421327at2759"/>
<name>A0A9N8VAB4_9GLOM</name>
<reference evidence="2" key="1">
    <citation type="submission" date="2021-06" db="EMBL/GenBank/DDBJ databases">
        <authorList>
            <person name="Kallberg Y."/>
            <person name="Tangrot J."/>
            <person name="Rosling A."/>
        </authorList>
    </citation>
    <scope>NUCLEOTIDE SEQUENCE</scope>
    <source>
        <strain evidence="2">AZ414A</strain>
    </source>
</reference>
<dbReference type="GO" id="GO:0030466">
    <property type="term" value="P:silent mating-type cassette heterochromatin formation"/>
    <property type="evidence" value="ECO:0007669"/>
    <property type="project" value="TreeGrafter"/>
</dbReference>
<gene>
    <name evidence="2" type="ORF">DEBURN_LOCUS1973</name>
</gene>
<evidence type="ECO:0000259" key="1">
    <source>
        <dbReference type="Pfam" id="PF16761"/>
    </source>
</evidence>
<keyword evidence="3" id="KW-1185">Reference proteome</keyword>
<dbReference type="AlphaFoldDB" id="A0A9N8VAB4"/>
<dbReference type="PANTHER" id="PTHR38046">
    <property type="entry name" value="CRYPTIC LOCI REGULATOR 2"/>
    <property type="match status" value="1"/>
</dbReference>
<sequence length="572" mass="67027">MFPSPCLISYNEEIWIKIHLDPSTPYEFKLVPPGEVKLRSNKNNKDINAFILLRKLAQENFNLFCESNGFNKPNNNVVSFLISMNWKAANEQFKNLFKEYTYKSGNTAYIGRVKNNDNVIKTWLKKLGEGLARYLNSNYNLNIDIVGAILRDFPEGYLLFTHDKIYKNSTRTRSDKFLHGPHKYRSPRDFLPHLCWLVSDKTTKCECRHCVADKKLKRSLQIQCNPEEIERTECDECNESCSYENRFEKFDLPNKDQDKITTLFRCGEIVWVDFYKLDNPRFNKLIKDVYKKYKISIKYWPGVILNRDKTLIFDLKVQKEQSRPYDLLRMINFGMMENGFNESIIYTVEILGLTETLETDRKVLAPWLAYQSNIKLMSKKRGRDEKEEHEYIQAIRQAKIISQSYTTLNKMISESSKSRRMTRNLRNLQLDQCEALFLGAELLCKNDIVRLTPIDNEHPTYPEYPDPQYLFISDIKKTATNGIQLVGHGLLRGKLINKAGIRTVKDYEWYQINTTDEEYTIDLSDVAGRFYVAYPDISEAMDSSLNISYKDRWGIMEIFNDGKKRLSISPAI</sequence>
<feature type="domain" description="Cryptic loci regulator 2 N-terminal" evidence="1">
    <location>
        <begin position="149"/>
        <end position="210"/>
    </location>
</feature>
<dbReference type="GO" id="GO:0031934">
    <property type="term" value="C:mating-type region heterochromatin"/>
    <property type="evidence" value="ECO:0007669"/>
    <property type="project" value="TreeGrafter"/>
</dbReference>
<evidence type="ECO:0000313" key="3">
    <source>
        <dbReference type="Proteomes" id="UP000789706"/>
    </source>
</evidence>
<protein>
    <submittedName>
        <fullName evidence="2">2159_t:CDS:1</fullName>
    </submittedName>
</protein>
<dbReference type="GO" id="GO:0070824">
    <property type="term" value="C:SHREC complex"/>
    <property type="evidence" value="ECO:0007669"/>
    <property type="project" value="InterPro"/>
</dbReference>
<accession>A0A9N8VAB4</accession>